<dbReference type="InterPro" id="IPR029045">
    <property type="entry name" value="ClpP/crotonase-like_dom_sf"/>
</dbReference>
<dbReference type="PROSITE" id="PS50989">
    <property type="entry name" value="COA_CT_CTER"/>
    <property type="match status" value="1"/>
</dbReference>
<accession>A0A6J6FUN3</accession>
<name>A0A6J6FUN3_9ZZZZ</name>
<reference evidence="2" key="1">
    <citation type="submission" date="2020-05" db="EMBL/GenBank/DDBJ databases">
        <authorList>
            <person name="Chiriac C."/>
            <person name="Salcher M."/>
            <person name="Ghai R."/>
            <person name="Kavagutti S V."/>
        </authorList>
    </citation>
    <scope>NUCLEOTIDE SEQUENCE</scope>
</reference>
<dbReference type="PANTHER" id="PTHR43842:SF2">
    <property type="entry name" value="PROPIONYL-COA CARBOXYLASE BETA CHAIN, MITOCHONDRIAL"/>
    <property type="match status" value="1"/>
</dbReference>
<feature type="domain" description="CoA carboxyltransferase C-terminal" evidence="1">
    <location>
        <begin position="65"/>
        <end position="308"/>
    </location>
</feature>
<evidence type="ECO:0000313" key="2">
    <source>
        <dbReference type="EMBL" id="CAB4590693.1"/>
    </source>
</evidence>
<dbReference type="EMBL" id="CAEZUL010000007">
    <property type="protein sequence ID" value="CAB4590693.1"/>
    <property type="molecule type" value="Genomic_DNA"/>
</dbReference>
<evidence type="ECO:0000259" key="1">
    <source>
        <dbReference type="PROSITE" id="PS50989"/>
    </source>
</evidence>
<dbReference type="Gene3D" id="3.90.226.10">
    <property type="entry name" value="2-enoyl-CoA Hydratase, Chain A, domain 1"/>
    <property type="match status" value="2"/>
</dbReference>
<protein>
    <submittedName>
        <fullName evidence="2">Unannotated protein</fullName>
    </submittedName>
</protein>
<dbReference type="Pfam" id="PF01039">
    <property type="entry name" value="Carboxyl_trans"/>
    <property type="match status" value="1"/>
</dbReference>
<dbReference type="SUPFAM" id="SSF52096">
    <property type="entry name" value="ClpP/crotonase"/>
    <property type="match status" value="1"/>
</dbReference>
<dbReference type="InterPro" id="IPR051047">
    <property type="entry name" value="AccD/PCCB"/>
</dbReference>
<proteinExistence type="predicted"/>
<dbReference type="PANTHER" id="PTHR43842">
    <property type="entry name" value="PROPIONYL-COA CARBOXYLASE BETA CHAIN"/>
    <property type="match status" value="1"/>
</dbReference>
<dbReference type="GO" id="GO:0009317">
    <property type="term" value="C:acetyl-CoA carboxylase complex"/>
    <property type="evidence" value="ECO:0007669"/>
    <property type="project" value="TreeGrafter"/>
</dbReference>
<sequence>MVVEFTGIDVSTDELGGAGTHARHSGVASVVVADLAAATIWVEELLDFLPSNVNELAPIVSTDDPDNRATPEAGELIPTTSTGSYDVRDVITSIADDGIYLELKPRWAGNVITAFTHMAGYSVGIVANQPISLAGTLDIPASQKAARFVAFCDAFNIPVLTLVDTPGFYPGKDLEWRGMIRHGAQLVFAYARATVPRICVILRKSYGGAYIVMDSKEMGNDLCLAWPCAELAVMGAGQAAAILQRRATPEERAAFEADYTARLLNPYIAAERGYIDAVIDPADTRREICASLHMLRDKREAIRSRKHDNTPL</sequence>
<dbReference type="GO" id="GO:0004658">
    <property type="term" value="F:propionyl-CoA carboxylase activity"/>
    <property type="evidence" value="ECO:0007669"/>
    <property type="project" value="TreeGrafter"/>
</dbReference>
<gene>
    <name evidence="2" type="ORF">UFOPK1808_00132</name>
</gene>
<dbReference type="InterPro" id="IPR011763">
    <property type="entry name" value="COA_CT_C"/>
</dbReference>
<dbReference type="AlphaFoldDB" id="A0A6J6FUN3"/>
<dbReference type="InterPro" id="IPR034733">
    <property type="entry name" value="AcCoA_carboxyl_beta"/>
</dbReference>
<organism evidence="2">
    <name type="scientific">freshwater metagenome</name>
    <dbReference type="NCBI Taxonomy" id="449393"/>
    <lineage>
        <taxon>unclassified sequences</taxon>
        <taxon>metagenomes</taxon>
        <taxon>ecological metagenomes</taxon>
    </lineage>
</organism>